<evidence type="ECO:0000256" key="15">
    <source>
        <dbReference type="ARBA" id="ARBA00032324"/>
    </source>
</evidence>
<dbReference type="Gene3D" id="3.40.1190.10">
    <property type="entry name" value="Mur-like, catalytic domain"/>
    <property type="match status" value="1"/>
</dbReference>
<evidence type="ECO:0000256" key="13">
    <source>
        <dbReference type="ARBA" id="ARBA00023316"/>
    </source>
</evidence>
<evidence type="ECO:0000259" key="20">
    <source>
        <dbReference type="Pfam" id="PF08245"/>
    </source>
</evidence>
<keyword evidence="12 17" id="KW-0573">Peptidoglycan synthesis</keyword>
<evidence type="ECO:0000313" key="21">
    <source>
        <dbReference type="EMBL" id="KXG43773.1"/>
    </source>
</evidence>
<evidence type="ECO:0000256" key="11">
    <source>
        <dbReference type="ARBA" id="ARBA00022960"/>
    </source>
</evidence>
<evidence type="ECO:0000256" key="9">
    <source>
        <dbReference type="ARBA" id="ARBA00022741"/>
    </source>
</evidence>
<name>A0A135L4J0_9BACI</name>
<evidence type="ECO:0000256" key="8">
    <source>
        <dbReference type="ARBA" id="ARBA00022598"/>
    </source>
</evidence>
<evidence type="ECO:0000256" key="5">
    <source>
        <dbReference type="ARBA" id="ARBA00012212"/>
    </source>
</evidence>
<dbReference type="GO" id="GO:0009252">
    <property type="term" value="P:peptidoglycan biosynthetic process"/>
    <property type="evidence" value="ECO:0007669"/>
    <property type="project" value="UniProtKB-UniRule"/>
</dbReference>
<evidence type="ECO:0000256" key="17">
    <source>
        <dbReference type="HAMAP-Rule" id="MF_00639"/>
    </source>
</evidence>
<keyword evidence="7 17" id="KW-0963">Cytoplasm</keyword>
<dbReference type="InterPro" id="IPR005762">
    <property type="entry name" value="MurD"/>
</dbReference>
<comment type="similarity">
    <text evidence="4 17">Belongs to the MurCDEF family.</text>
</comment>
<feature type="domain" description="Mur ligase central" evidence="20">
    <location>
        <begin position="114"/>
        <end position="290"/>
    </location>
</feature>
<dbReference type="InterPro" id="IPR004101">
    <property type="entry name" value="Mur_ligase_C"/>
</dbReference>
<evidence type="ECO:0000256" key="7">
    <source>
        <dbReference type="ARBA" id="ARBA00022490"/>
    </source>
</evidence>
<dbReference type="GO" id="GO:0005524">
    <property type="term" value="F:ATP binding"/>
    <property type="evidence" value="ECO:0007669"/>
    <property type="project" value="UniProtKB-UniRule"/>
</dbReference>
<dbReference type="PANTHER" id="PTHR43692">
    <property type="entry name" value="UDP-N-ACETYLMURAMOYLALANINE--D-GLUTAMATE LIGASE"/>
    <property type="match status" value="1"/>
</dbReference>
<dbReference type="Pfam" id="PF21799">
    <property type="entry name" value="MurD-like_N"/>
    <property type="match status" value="1"/>
</dbReference>
<evidence type="ECO:0000256" key="1">
    <source>
        <dbReference type="ARBA" id="ARBA00002734"/>
    </source>
</evidence>
<comment type="subcellular location">
    <subcellularLocation>
        <location evidence="2 17 18">Cytoplasm</location>
    </subcellularLocation>
</comment>
<protein>
    <recommendedName>
        <fullName evidence="6 17">UDP-N-acetylmuramoylalanine--D-glutamate ligase</fullName>
        <ecNumber evidence="5 17">6.3.2.9</ecNumber>
    </recommendedName>
    <alternativeName>
        <fullName evidence="15 17">D-glutamic acid-adding enzyme</fullName>
    </alternativeName>
    <alternativeName>
        <fullName evidence="14 17">UDP-N-acetylmuramoyl-L-alanyl-D-glutamate synthetase</fullName>
    </alternativeName>
</protein>
<evidence type="ECO:0000256" key="6">
    <source>
        <dbReference type="ARBA" id="ARBA00015655"/>
    </source>
</evidence>
<comment type="caution">
    <text evidence="21">The sequence shown here is derived from an EMBL/GenBank/DDBJ whole genome shotgun (WGS) entry which is preliminary data.</text>
</comment>
<dbReference type="UniPathway" id="UPA00219"/>
<evidence type="ECO:0000256" key="14">
    <source>
        <dbReference type="ARBA" id="ARBA00030398"/>
    </source>
</evidence>
<dbReference type="Gene3D" id="3.90.190.20">
    <property type="entry name" value="Mur ligase, C-terminal domain"/>
    <property type="match status" value="1"/>
</dbReference>
<evidence type="ECO:0000256" key="3">
    <source>
        <dbReference type="ARBA" id="ARBA00004752"/>
    </source>
</evidence>
<keyword evidence="17 18" id="KW-0132">Cell division</keyword>
<evidence type="ECO:0000256" key="16">
    <source>
        <dbReference type="ARBA" id="ARBA00047632"/>
    </source>
</evidence>
<dbReference type="EC" id="6.3.2.9" evidence="5 17"/>
<gene>
    <name evidence="17 21" type="primary">murD</name>
    <name evidence="21" type="ORF">U473_06920</name>
</gene>
<dbReference type="NCBIfam" id="TIGR01087">
    <property type="entry name" value="murD"/>
    <property type="match status" value="1"/>
</dbReference>
<evidence type="ECO:0000313" key="22">
    <source>
        <dbReference type="Proteomes" id="UP000070352"/>
    </source>
</evidence>
<dbReference type="GO" id="GO:0005737">
    <property type="term" value="C:cytoplasm"/>
    <property type="evidence" value="ECO:0007669"/>
    <property type="project" value="UniProtKB-SubCell"/>
</dbReference>
<feature type="domain" description="Mur ligase C-terminal" evidence="19">
    <location>
        <begin position="313"/>
        <end position="428"/>
    </location>
</feature>
<reference evidence="21 22" key="1">
    <citation type="submission" date="2016-02" db="EMBL/GenBank/DDBJ databases">
        <title>Draft Genome for Tepidibacillus decaturensis nov. sp. Strain Z9, an Anaerobic, Moderately Thermophilic and Heterotrophic Bacterium from Deep Subsurface of the Illinois Basin, USA.</title>
        <authorList>
            <person name="Dong Y."/>
            <person name="Chang J.Y."/>
            <person name="Sanford R."/>
            <person name="Fouke B.W."/>
        </authorList>
    </citation>
    <scope>NUCLEOTIDE SEQUENCE [LARGE SCALE GENOMIC DNA]</scope>
    <source>
        <strain evidence="21 22">Z9</strain>
    </source>
</reference>
<organism evidence="21 22">
    <name type="scientific">Tepidibacillus decaturensis</name>
    <dbReference type="NCBI Taxonomy" id="1413211"/>
    <lineage>
        <taxon>Bacteria</taxon>
        <taxon>Bacillati</taxon>
        <taxon>Bacillota</taxon>
        <taxon>Bacilli</taxon>
        <taxon>Bacillales</taxon>
        <taxon>Bacillaceae</taxon>
        <taxon>Tepidibacillus</taxon>
    </lineage>
</organism>
<dbReference type="InterPro" id="IPR036615">
    <property type="entry name" value="Mur_ligase_C_dom_sf"/>
</dbReference>
<keyword evidence="9 17" id="KW-0547">Nucleotide-binding</keyword>
<proteinExistence type="inferred from homology"/>
<comment type="catalytic activity">
    <reaction evidence="16 17 18">
        <text>UDP-N-acetyl-alpha-D-muramoyl-L-alanine + D-glutamate + ATP = UDP-N-acetyl-alpha-D-muramoyl-L-alanyl-D-glutamate + ADP + phosphate + H(+)</text>
        <dbReference type="Rhea" id="RHEA:16429"/>
        <dbReference type="ChEBI" id="CHEBI:15378"/>
        <dbReference type="ChEBI" id="CHEBI:29986"/>
        <dbReference type="ChEBI" id="CHEBI:30616"/>
        <dbReference type="ChEBI" id="CHEBI:43474"/>
        <dbReference type="ChEBI" id="CHEBI:83898"/>
        <dbReference type="ChEBI" id="CHEBI:83900"/>
        <dbReference type="ChEBI" id="CHEBI:456216"/>
        <dbReference type="EC" id="6.3.2.9"/>
    </reaction>
</comment>
<keyword evidence="13 17" id="KW-0961">Cell wall biogenesis/degradation</keyword>
<dbReference type="AlphaFoldDB" id="A0A135L4J0"/>
<evidence type="ECO:0000256" key="18">
    <source>
        <dbReference type="RuleBase" id="RU003664"/>
    </source>
</evidence>
<accession>A0A135L4J0</accession>
<dbReference type="RefSeq" id="WP_068724701.1">
    <property type="nucleotide sequence ID" value="NZ_LSKU01000001.1"/>
</dbReference>
<keyword evidence="8 17" id="KW-0436">Ligase</keyword>
<comment type="pathway">
    <text evidence="3 17 18">Cell wall biogenesis; peptidoglycan biosynthesis.</text>
</comment>
<feature type="binding site" evidence="17">
    <location>
        <begin position="116"/>
        <end position="122"/>
    </location>
    <ligand>
        <name>ATP</name>
        <dbReference type="ChEBI" id="CHEBI:30616"/>
    </ligand>
</feature>
<comment type="function">
    <text evidence="1 17 18">Cell wall formation. Catalyzes the addition of glutamate to the nucleotide precursor UDP-N-acetylmuramoyl-L-alanine (UMA).</text>
</comment>
<dbReference type="SUPFAM" id="SSF53623">
    <property type="entry name" value="MurD-like peptide ligases, catalytic domain"/>
    <property type="match status" value="1"/>
</dbReference>
<dbReference type="GO" id="GO:0008360">
    <property type="term" value="P:regulation of cell shape"/>
    <property type="evidence" value="ECO:0007669"/>
    <property type="project" value="UniProtKB-KW"/>
</dbReference>
<dbReference type="GO" id="GO:0051301">
    <property type="term" value="P:cell division"/>
    <property type="evidence" value="ECO:0007669"/>
    <property type="project" value="UniProtKB-KW"/>
</dbReference>
<dbReference type="STRING" id="1413211.U473_06920"/>
<dbReference type="Gene3D" id="3.40.50.720">
    <property type="entry name" value="NAD(P)-binding Rossmann-like Domain"/>
    <property type="match status" value="1"/>
</dbReference>
<dbReference type="SUPFAM" id="SSF51984">
    <property type="entry name" value="MurCD N-terminal domain"/>
    <property type="match status" value="1"/>
</dbReference>
<dbReference type="SUPFAM" id="SSF53244">
    <property type="entry name" value="MurD-like peptide ligases, peptide-binding domain"/>
    <property type="match status" value="1"/>
</dbReference>
<evidence type="ECO:0000259" key="19">
    <source>
        <dbReference type="Pfam" id="PF02875"/>
    </source>
</evidence>
<dbReference type="GO" id="GO:0071555">
    <property type="term" value="P:cell wall organization"/>
    <property type="evidence" value="ECO:0007669"/>
    <property type="project" value="UniProtKB-KW"/>
</dbReference>
<dbReference type="Pfam" id="PF02875">
    <property type="entry name" value="Mur_ligase_C"/>
    <property type="match status" value="1"/>
</dbReference>
<keyword evidence="11 17" id="KW-0133">Cell shape</keyword>
<dbReference type="Pfam" id="PF08245">
    <property type="entry name" value="Mur_ligase_M"/>
    <property type="match status" value="1"/>
</dbReference>
<evidence type="ECO:0000256" key="10">
    <source>
        <dbReference type="ARBA" id="ARBA00022840"/>
    </source>
</evidence>
<dbReference type="InterPro" id="IPR013221">
    <property type="entry name" value="Mur_ligase_cen"/>
</dbReference>
<dbReference type="Proteomes" id="UP000070352">
    <property type="component" value="Unassembled WGS sequence"/>
</dbReference>
<keyword evidence="17 18" id="KW-0131">Cell cycle</keyword>
<evidence type="ECO:0000256" key="12">
    <source>
        <dbReference type="ARBA" id="ARBA00022984"/>
    </source>
</evidence>
<keyword evidence="10 17" id="KW-0067">ATP-binding</keyword>
<dbReference type="HAMAP" id="MF_00639">
    <property type="entry name" value="MurD"/>
    <property type="match status" value="1"/>
</dbReference>
<evidence type="ECO:0000256" key="2">
    <source>
        <dbReference type="ARBA" id="ARBA00004496"/>
    </source>
</evidence>
<dbReference type="OrthoDB" id="9809796at2"/>
<dbReference type="PANTHER" id="PTHR43692:SF1">
    <property type="entry name" value="UDP-N-ACETYLMURAMOYLALANINE--D-GLUTAMATE LIGASE"/>
    <property type="match status" value="1"/>
</dbReference>
<dbReference type="GO" id="GO:0008764">
    <property type="term" value="F:UDP-N-acetylmuramoylalanine-D-glutamate ligase activity"/>
    <property type="evidence" value="ECO:0007669"/>
    <property type="project" value="UniProtKB-UniRule"/>
</dbReference>
<dbReference type="EMBL" id="LSKU01000001">
    <property type="protein sequence ID" value="KXG43773.1"/>
    <property type="molecule type" value="Genomic_DNA"/>
</dbReference>
<evidence type="ECO:0000256" key="4">
    <source>
        <dbReference type="ARBA" id="ARBA00010416"/>
    </source>
</evidence>
<keyword evidence="22" id="KW-1185">Reference proteome</keyword>
<sequence>MVKFEGKNVVVLGLAKSGTTIAKIIHQLGAKVIVNDVKPEEKCPEKKELEELGIQVICGRHPDDLLTEETDLLVKNPGIPYTIPLVEQAILLKIPIVTEVEIAYQLSKSPMIGITGSNGKTTTTTLIGEILKQAKRQPIVAGNIGTVLSEQALHATSDQVLVSELSSFQLKGTISFRPNIAVLLNLYPAHLDYHQTIDDYIASKAKLFQNQTEQDYAVINAECEKCMELLPSIKSQVYLISTKNPVSQGAYLQDDKIYWQDDDNLVEVIDVKDVFIKGHNLENALAAITASRLYGADWDSIREVLRQFKGVEHRLEFVTTTQKKVSYFNDSKATNPQATISALKSFDQKVILIAGGLDRGIDFYELIEPFKQSVKALISFGQTAEKLKRVAELAGIQMIYTVDNVTNAVKLADSLSVAGDTVLLSPACASWDMFTSFEERGRIFKNAVHRFYRE</sequence>
<dbReference type="InterPro" id="IPR036565">
    <property type="entry name" value="Mur-like_cat_sf"/>
</dbReference>